<dbReference type="EMBL" id="KP987215">
    <property type="protein sequence ID" value="ALA08784.1"/>
    <property type="molecule type" value="Genomic_DNA"/>
</dbReference>
<dbReference type="InterPro" id="IPR049855">
    <property type="entry name" value="DotG/IcmE-like_C"/>
</dbReference>
<evidence type="ECO:0000313" key="3">
    <source>
        <dbReference type="EMBL" id="ALA08784.1"/>
    </source>
</evidence>
<dbReference type="CDD" id="cd16431">
    <property type="entry name" value="IcmE"/>
    <property type="match status" value="1"/>
</dbReference>
<keyword evidence="2" id="KW-0812">Transmembrane</keyword>
<geneLocation type="plasmid" evidence="3">
    <name>p112298-KPC</name>
</geneLocation>
<dbReference type="RefSeq" id="WP_099530109.1">
    <property type="nucleotide sequence ID" value="NZ_CM008470.1"/>
</dbReference>
<accession>A0A0K2CS49</accession>
<feature type="compositionally biased region" description="Pro residues" evidence="1">
    <location>
        <begin position="100"/>
        <end position="119"/>
    </location>
</feature>
<keyword evidence="2" id="KW-0472">Membrane</keyword>
<proteinExistence type="predicted"/>
<feature type="transmembrane region" description="Helical" evidence="2">
    <location>
        <begin position="14"/>
        <end position="33"/>
    </location>
</feature>
<gene>
    <name evidence="3" type="primary">traO</name>
    <name evidence="3" type="ORF">p112298KPC_105</name>
</gene>
<dbReference type="AlphaFoldDB" id="A0A0K2CS49"/>
<dbReference type="NCBIfam" id="NF033884">
    <property type="entry name" value="conj_TraO_IncI1"/>
    <property type="match status" value="1"/>
</dbReference>
<evidence type="ECO:0000256" key="2">
    <source>
        <dbReference type="SAM" id="Phobius"/>
    </source>
</evidence>
<name>A0A0K2CS49_CITFR</name>
<keyword evidence="2" id="KW-1133">Transmembrane helix</keyword>
<feature type="region of interest" description="Disordered" evidence="1">
    <location>
        <begin position="172"/>
        <end position="191"/>
    </location>
</feature>
<sequence length="438" mass="45725">MSAEQDAGNNGKKLISIIGFGALVLLTAGYWLVSWLAHDPSGKDSAVNLNGTASSAVTTTTESPRYRELLKASNDLGAQEAARTDSSFIASLPVGLEVTDPPPDKPPVTKPASQDPPSPQSGKSSRRTENTAGEEQANEKRQAQLQKLLTRISAAQAGGDAPVLATALASVTRTSPESGAGRQAESTAKTESAQVFIPALTRASGYMETAVDSDNPNSEVVAVIPAGPLAGARLHSPSVKLAGNGLDIKFTSMSWKGMELNVKASAQSEKNLMSSIASDVNHRWGTHIVLPAVLGGLGDLGGLYKDANTQVMQSSVGTVTGRVGKPDGSTVAGVMVGGTAQTGAEVIKQEMAREPFRQVTVKQKEVISILFVESVTSDDIISNKKAALSAASTSAPTPVAAEQQTESRLQEAIARRQAEIRRQYGDTVPVRNNDESAN</sequence>
<organism evidence="3">
    <name type="scientific">Citrobacter freundii</name>
    <dbReference type="NCBI Taxonomy" id="546"/>
    <lineage>
        <taxon>Bacteria</taxon>
        <taxon>Pseudomonadati</taxon>
        <taxon>Pseudomonadota</taxon>
        <taxon>Gammaproteobacteria</taxon>
        <taxon>Enterobacterales</taxon>
        <taxon>Enterobacteriaceae</taxon>
        <taxon>Citrobacter</taxon>
        <taxon>Citrobacter freundii complex</taxon>
    </lineage>
</organism>
<keyword evidence="3" id="KW-0614">Plasmid</keyword>
<protein>
    <submittedName>
        <fullName evidence="3">Conjugal transfer protein trao</fullName>
    </submittedName>
</protein>
<reference evidence="3" key="1">
    <citation type="journal article" date="2015" name="J. Antimicrob. Chemother.">
        <title>Coexistence of a novel KPC-2-encoding MDR plasmid and an NDM-1-encoding pNDM-HN380-like plasmid in a clinical isolate of Citrobacter freundii.</title>
        <authorList>
            <person name="Feng J."/>
            <person name="Qiu Y."/>
            <person name="Yin Z."/>
            <person name="Chen W."/>
            <person name="Yang H."/>
            <person name="Yang W."/>
            <person name="Wang J."/>
            <person name="Gao Y."/>
            <person name="Zhou D."/>
        </authorList>
    </citation>
    <scope>NUCLEOTIDE SEQUENCE</scope>
    <source>
        <strain evidence="3">112298</strain>
        <plasmid evidence="3">p112298-KPC</plasmid>
    </source>
</reference>
<evidence type="ECO:0000256" key="1">
    <source>
        <dbReference type="SAM" id="MobiDB-lite"/>
    </source>
</evidence>
<feature type="region of interest" description="Disordered" evidence="1">
    <location>
        <begin position="94"/>
        <end position="143"/>
    </location>
</feature>